<dbReference type="RefSeq" id="WP_347324894.1">
    <property type="nucleotide sequence ID" value="NZ_JBCGUH010000004.1"/>
</dbReference>
<proteinExistence type="predicted"/>
<dbReference type="Pfam" id="PF01844">
    <property type="entry name" value="HNH"/>
    <property type="match status" value="1"/>
</dbReference>
<evidence type="ECO:0000313" key="3">
    <source>
        <dbReference type="EMBL" id="MFD1885965.1"/>
    </source>
</evidence>
<sequence>MFRKIPATDAKYIKLKEKYQYTYNDFQKFAQHLTDQAGRSLKSSGKASSYARYLIKLLVLIEEEDGDIINELVSNESVIRLQDLGRHKNFEVYNKDEARFPSATIRCFVEYVNYKYNEKTEQLIDIEFNNKLNEVKENRSYYGSSELIQGPRPRKEKEMSRYGASYPRNPTESIEAKRRNNWTCEVDVSHVTFQSASDNNPYVEAHHLIPMAAQDFYENTIDFADNIVALCPNCHRKIHHAIEEEKRDMLMILFNKHKAMYPSYEIEIDFDTLCAYYS</sequence>
<protein>
    <submittedName>
        <fullName evidence="3">HNH endonuclease</fullName>
    </submittedName>
</protein>
<organism evidence="3 4">
    <name type="scientific">Paenibacillus wenxiniae</name>
    <dbReference type="NCBI Taxonomy" id="1636843"/>
    <lineage>
        <taxon>Bacteria</taxon>
        <taxon>Bacillati</taxon>
        <taxon>Bacillota</taxon>
        <taxon>Bacilli</taxon>
        <taxon>Bacillales</taxon>
        <taxon>Paenibacillaceae</taxon>
        <taxon>Paenibacillus</taxon>
    </lineage>
</organism>
<feature type="domain" description="HNH" evidence="2">
    <location>
        <begin position="201"/>
        <end position="240"/>
    </location>
</feature>
<name>A0ABW4RIU4_9BACL</name>
<dbReference type="Gene3D" id="1.10.30.50">
    <property type="match status" value="1"/>
</dbReference>
<reference evidence="4" key="1">
    <citation type="journal article" date="2019" name="Int. J. Syst. Evol. Microbiol.">
        <title>The Global Catalogue of Microorganisms (GCM) 10K type strain sequencing project: providing services to taxonomists for standard genome sequencing and annotation.</title>
        <authorList>
            <consortium name="The Broad Institute Genomics Platform"/>
            <consortium name="The Broad Institute Genome Sequencing Center for Infectious Disease"/>
            <person name="Wu L."/>
            <person name="Ma J."/>
        </authorList>
    </citation>
    <scope>NUCLEOTIDE SEQUENCE [LARGE SCALE GENOMIC DNA]</scope>
    <source>
        <strain evidence="4">CCUG 54950</strain>
    </source>
</reference>
<evidence type="ECO:0000313" key="4">
    <source>
        <dbReference type="Proteomes" id="UP001597233"/>
    </source>
</evidence>
<accession>A0ABW4RIU4</accession>
<dbReference type="InterPro" id="IPR002711">
    <property type="entry name" value="HNH"/>
</dbReference>
<dbReference type="Proteomes" id="UP001597233">
    <property type="component" value="Unassembled WGS sequence"/>
</dbReference>
<keyword evidence="3" id="KW-0540">Nuclease</keyword>
<evidence type="ECO:0000256" key="1">
    <source>
        <dbReference type="SAM" id="MobiDB-lite"/>
    </source>
</evidence>
<keyword evidence="3" id="KW-0255">Endonuclease</keyword>
<dbReference type="CDD" id="cd00085">
    <property type="entry name" value="HNHc"/>
    <property type="match status" value="1"/>
</dbReference>
<dbReference type="InterPro" id="IPR003615">
    <property type="entry name" value="HNH_nuc"/>
</dbReference>
<comment type="caution">
    <text evidence="3">The sequence shown here is derived from an EMBL/GenBank/DDBJ whole genome shotgun (WGS) entry which is preliminary data.</text>
</comment>
<gene>
    <name evidence="3" type="ORF">ACFSC9_10535</name>
</gene>
<keyword evidence="3" id="KW-0378">Hydrolase</keyword>
<evidence type="ECO:0000259" key="2">
    <source>
        <dbReference type="Pfam" id="PF01844"/>
    </source>
</evidence>
<feature type="region of interest" description="Disordered" evidence="1">
    <location>
        <begin position="145"/>
        <end position="170"/>
    </location>
</feature>
<keyword evidence="4" id="KW-1185">Reference proteome</keyword>
<dbReference type="GO" id="GO:0004519">
    <property type="term" value="F:endonuclease activity"/>
    <property type="evidence" value="ECO:0007669"/>
    <property type="project" value="UniProtKB-KW"/>
</dbReference>
<dbReference type="EMBL" id="JBHUEH010000014">
    <property type="protein sequence ID" value="MFD1885965.1"/>
    <property type="molecule type" value="Genomic_DNA"/>
</dbReference>